<keyword evidence="2" id="KW-1185">Reference proteome</keyword>
<dbReference type="Proteomes" id="UP000429232">
    <property type="component" value="Chromosome"/>
</dbReference>
<dbReference type="EMBL" id="CP066775">
    <property type="protein sequence ID" value="QQL50227.1"/>
    <property type="molecule type" value="Genomic_DNA"/>
</dbReference>
<dbReference type="RefSeq" id="WP_157522732.1">
    <property type="nucleotide sequence ID" value="NZ_CP066775.1"/>
</dbReference>
<dbReference type="Pfam" id="PF13795">
    <property type="entry name" value="HupE_UreJ_2"/>
    <property type="match status" value="1"/>
</dbReference>
<gene>
    <name evidence="1" type="ORF">GO620_001885</name>
</gene>
<reference evidence="1 2" key="1">
    <citation type="submission" date="2020-12" db="EMBL/GenBank/DDBJ databases">
        <title>HMF7856_wgs.fasta genome submission.</title>
        <authorList>
            <person name="Kang H."/>
            <person name="Kim H."/>
            <person name="Joh K."/>
        </authorList>
    </citation>
    <scope>NUCLEOTIDE SEQUENCE [LARGE SCALE GENOMIC DNA]</scope>
    <source>
        <strain evidence="1 2">HMF7856</strain>
    </source>
</reference>
<organism evidence="1 2">
    <name type="scientific">Mucilaginibacter ginkgonis</name>
    <dbReference type="NCBI Taxonomy" id="2682091"/>
    <lineage>
        <taxon>Bacteria</taxon>
        <taxon>Pseudomonadati</taxon>
        <taxon>Bacteroidota</taxon>
        <taxon>Sphingobacteriia</taxon>
        <taxon>Sphingobacteriales</taxon>
        <taxon>Sphingobacteriaceae</taxon>
        <taxon>Mucilaginibacter</taxon>
    </lineage>
</organism>
<dbReference type="AlphaFoldDB" id="A0A6I4HVW7"/>
<name>A0A6I4HVW7_9SPHI</name>
<sequence>MLFHFMFHNRRALAWRLLFTLTIFISLLSVSASYGHQSPNTLVFMDAGPKSAVLELQMPVSELELAFGHQISKDPATLITRLGPQLKEYIKAHIKAYSDKTKPWNVDVSALKMDKSPYADNINYDYWELVASVVLTPNNGESTRKFTLNYDVIMHQVVNHAALLYMRSDWETGKISGTPTQSAVISWNTKDNKIYPLKVNLEGGSWTRGFTSMVSLGIQHIQEGTDHLLFLLTLLLPAPLIVIGKRWAKAGGIRYSLIRILKIVTAFTIGHSITLIIGSAGLIPFPVHIIEVLIAISILVSAVHALKPIFPGKEMYVALGFGLIHGMAFAETLAGLHLDWQSMALSILGFNVGIELMQLFVIAVTIPWLIILSRSPLYKYIRVGGAMLASIAAIAWIIQRVSFNDNFITGWITASTGYVKWLVLMLAVPSFASLAFRPKTVKS</sequence>
<protein>
    <submittedName>
        <fullName evidence="1">HupE/UreJ family protein</fullName>
    </submittedName>
</protein>
<evidence type="ECO:0000313" key="2">
    <source>
        <dbReference type="Proteomes" id="UP000429232"/>
    </source>
</evidence>
<evidence type="ECO:0000313" key="1">
    <source>
        <dbReference type="EMBL" id="QQL50227.1"/>
    </source>
</evidence>
<dbReference type="KEGG" id="mgik:GO620_001885"/>
<dbReference type="InterPro" id="IPR032809">
    <property type="entry name" value="Put_HupE_UreJ"/>
</dbReference>
<proteinExistence type="predicted"/>
<accession>A0A6I4HVW7</accession>